<accession>A0ACC1IIE9</accession>
<evidence type="ECO:0000313" key="2">
    <source>
        <dbReference type="Proteomes" id="UP001150581"/>
    </source>
</evidence>
<reference evidence="1" key="1">
    <citation type="submission" date="2022-07" db="EMBL/GenBank/DDBJ databases">
        <title>Phylogenomic reconstructions and comparative analyses of Kickxellomycotina fungi.</title>
        <authorList>
            <person name="Reynolds N.K."/>
            <person name="Stajich J.E."/>
            <person name="Barry K."/>
            <person name="Grigoriev I.V."/>
            <person name="Crous P."/>
            <person name="Smith M.E."/>
        </authorList>
    </citation>
    <scope>NUCLEOTIDE SEQUENCE</scope>
    <source>
        <strain evidence="1">Benny 63K</strain>
    </source>
</reference>
<keyword evidence="2" id="KW-1185">Reference proteome</keyword>
<dbReference type="Proteomes" id="UP001150581">
    <property type="component" value="Unassembled WGS sequence"/>
</dbReference>
<comment type="caution">
    <text evidence="1">The sequence shown here is derived from an EMBL/GenBank/DDBJ whole genome shotgun (WGS) entry which is preliminary data.</text>
</comment>
<dbReference type="EMBL" id="JANBPG010000456">
    <property type="protein sequence ID" value="KAJ1896355.1"/>
    <property type="molecule type" value="Genomic_DNA"/>
</dbReference>
<proteinExistence type="predicted"/>
<sequence>MNGPPPQNHQQFQQQQQFLQQQQRQQQEFLQQQQQQEFLQQQQQLQQQQLQHHHQQLLQQQLQQQNQHQQQQLHNNSSVMVVETQQQSINYLLQNLERLEQTGNTFFKSLEMVGQGPPSLLPAQLVAMSQICQQMRDNAQSTAMLNVPIAKADPVFAEPADILPRSEADSHAGLASVPELEAWVQGTAMQTSELFVERRRLTANVQAALSVPPPKRLDLK</sequence>
<organism evidence="1 2">
    <name type="scientific">Kickxella alabastrina</name>
    <dbReference type="NCBI Taxonomy" id="61397"/>
    <lineage>
        <taxon>Eukaryota</taxon>
        <taxon>Fungi</taxon>
        <taxon>Fungi incertae sedis</taxon>
        <taxon>Zoopagomycota</taxon>
        <taxon>Kickxellomycotina</taxon>
        <taxon>Kickxellomycetes</taxon>
        <taxon>Kickxellales</taxon>
        <taxon>Kickxellaceae</taxon>
        <taxon>Kickxella</taxon>
    </lineage>
</organism>
<evidence type="ECO:0000313" key="1">
    <source>
        <dbReference type="EMBL" id="KAJ1896355.1"/>
    </source>
</evidence>
<protein>
    <submittedName>
        <fullName evidence="1">Uncharacterized protein</fullName>
    </submittedName>
</protein>
<gene>
    <name evidence="1" type="ORF">LPJ66_004039</name>
</gene>
<name>A0ACC1IIE9_9FUNG</name>